<evidence type="ECO:0000313" key="2">
    <source>
        <dbReference type="Proteomes" id="UP000830167"/>
    </source>
</evidence>
<evidence type="ECO:0000313" key="1">
    <source>
        <dbReference type="EMBL" id="UOF90092.1"/>
    </source>
</evidence>
<gene>
    <name evidence="1" type="ORF">LSG31_19855</name>
</gene>
<accession>A0ABY4CHT3</accession>
<protein>
    <submittedName>
        <fullName evidence="1">Abi family protein</fullName>
    </submittedName>
</protein>
<dbReference type="Proteomes" id="UP000830167">
    <property type="component" value="Chromosome"/>
</dbReference>
<dbReference type="RefSeq" id="WP_347436780.1">
    <property type="nucleotide sequence ID" value="NZ_CP089291.1"/>
</dbReference>
<reference evidence="1" key="1">
    <citation type="submission" date="2021-12" db="EMBL/GenBank/DDBJ databases">
        <title>Alicyclobacillaceae gen. nov., sp. nov., isolated from chalcocite enrichment system.</title>
        <authorList>
            <person name="Jiang Z."/>
        </authorList>
    </citation>
    <scope>NUCLEOTIDE SEQUENCE</scope>
    <source>
        <strain evidence="1">MYW30-H2</strain>
    </source>
</reference>
<name>A0ABY4CHT3_9BACL</name>
<proteinExistence type="predicted"/>
<organism evidence="1 2">
    <name type="scientific">Fodinisporobacter ferrooxydans</name>
    <dbReference type="NCBI Taxonomy" id="2901836"/>
    <lineage>
        <taxon>Bacteria</taxon>
        <taxon>Bacillati</taxon>
        <taxon>Bacillota</taxon>
        <taxon>Bacilli</taxon>
        <taxon>Bacillales</taxon>
        <taxon>Alicyclobacillaceae</taxon>
        <taxon>Fodinisporobacter</taxon>
    </lineage>
</organism>
<keyword evidence="2" id="KW-1185">Reference proteome</keyword>
<dbReference type="Pfam" id="PF07751">
    <property type="entry name" value="Abi_2"/>
    <property type="match status" value="1"/>
</dbReference>
<dbReference type="EMBL" id="CP089291">
    <property type="protein sequence ID" value="UOF90092.1"/>
    <property type="molecule type" value="Genomic_DNA"/>
</dbReference>
<sequence>MEQNPFLSLKPPATFEEQIQILKSRGLIIEDEDFAIRTLKKINYYRLSAYGLSLKQNDQYQPGVTFNQIYALYEFDHLFSKNTKEKYLSG</sequence>
<dbReference type="InterPro" id="IPR011664">
    <property type="entry name" value="Abi_system_AbiD/AbiF-like"/>
</dbReference>